<evidence type="ECO:0000313" key="1">
    <source>
        <dbReference type="EMBL" id="CDJ67575.1"/>
    </source>
</evidence>
<dbReference type="EMBL" id="HG724583">
    <property type="protein sequence ID" value="CDJ67575.1"/>
    <property type="molecule type" value="Genomic_DNA"/>
</dbReference>
<dbReference type="VEuPathDB" id="ToxoDB:ENH_00039530"/>
<organism evidence="1 2">
    <name type="scientific">Eimeria necatrix</name>
    <dbReference type="NCBI Taxonomy" id="51315"/>
    <lineage>
        <taxon>Eukaryota</taxon>
        <taxon>Sar</taxon>
        <taxon>Alveolata</taxon>
        <taxon>Apicomplexa</taxon>
        <taxon>Conoidasida</taxon>
        <taxon>Coccidia</taxon>
        <taxon>Eucoccidiorida</taxon>
        <taxon>Eimeriorina</taxon>
        <taxon>Eimeriidae</taxon>
        <taxon>Eimeria</taxon>
    </lineage>
</organism>
<name>U6N0Y5_9EIME</name>
<protein>
    <submittedName>
        <fullName evidence="1">Uncharacterized protein</fullName>
    </submittedName>
</protein>
<dbReference type="GeneID" id="25474111"/>
<sequence length="504" mass="56386">MAWILRAEFEYLLCLASERLDVAKSRALLHASLDARLLLTDDLLYSMYIDAGKAALKHYLGEGKDRQGLGWQSRTFQAAVMACICDDVNLAHVFTVLRVEELLENLGDELSPSQCARVMLAIIGELHLVRRDMQEAESSDSPEFVEFREKSSRFLQKASLLLMSLIAESGRDRFCYVKEALIHPDATCSRPAPLTSTNLSRPISAEDAALAKAWRGREPFQLAQVLRADLDGSDLYTSSMYSLYKRGDPVFETLLHSGSLLSLWHRLHSICRHSVTLGQETIKWSVVRQAPRLNRLRQLILTRLIQSLYQPQYTLPLGGPMSVDEKRSNDSDRALAGLLAESLVLSGVKVWCFESLAQKQQILQMAGEGRATLASKLDSILCIQIDRGFVEMPLGQELPDLDGLASLFAEAPGTRPMEPYEGMHYTDMNLYTLVPDTYTSGIRSSNWPSTSYRIGSRLHRATPNMGILDESRFFTNPMVTALLNKNALVETINSFMSTEAVETV</sequence>
<gene>
    <name evidence="1" type="ORF">ENH_00039530</name>
</gene>
<reference evidence="1" key="1">
    <citation type="submission" date="2013-10" db="EMBL/GenBank/DDBJ databases">
        <title>Genomic analysis of the causative agents of coccidiosis in chickens.</title>
        <authorList>
            <person name="Reid A.J."/>
            <person name="Blake D."/>
            <person name="Billington K."/>
            <person name="Browne H."/>
            <person name="Dunn M."/>
            <person name="Hung S."/>
            <person name="Kawahara F."/>
            <person name="Miranda-Saavedra D."/>
            <person name="Mourier T."/>
            <person name="Nagra H."/>
            <person name="Otto T.D."/>
            <person name="Rawlings N."/>
            <person name="Sanchez A."/>
            <person name="Sanders M."/>
            <person name="Subramaniam C."/>
            <person name="Tay Y."/>
            <person name="Dear P."/>
            <person name="Doerig C."/>
            <person name="Gruber A."/>
            <person name="Parkinson J."/>
            <person name="Shirley M."/>
            <person name="Wan K.L."/>
            <person name="Berriman M."/>
            <person name="Tomley F."/>
            <person name="Pain A."/>
        </authorList>
    </citation>
    <scope>NUCLEOTIDE SEQUENCE [LARGE SCALE GENOMIC DNA]</scope>
    <source>
        <strain evidence="1">Houghton</strain>
    </source>
</reference>
<accession>U6N0Y5</accession>
<dbReference type="OrthoDB" id="336176at2759"/>
<reference evidence="1" key="2">
    <citation type="submission" date="2013-10" db="EMBL/GenBank/DDBJ databases">
        <authorList>
            <person name="Aslett M."/>
        </authorList>
    </citation>
    <scope>NUCLEOTIDE SEQUENCE [LARGE SCALE GENOMIC DNA]</scope>
    <source>
        <strain evidence="1">Houghton</strain>
    </source>
</reference>
<evidence type="ECO:0000313" key="2">
    <source>
        <dbReference type="Proteomes" id="UP000030754"/>
    </source>
</evidence>
<keyword evidence="2" id="KW-1185">Reference proteome</keyword>
<dbReference type="Proteomes" id="UP000030754">
    <property type="component" value="Unassembled WGS sequence"/>
</dbReference>
<dbReference type="RefSeq" id="XP_013436042.1">
    <property type="nucleotide sequence ID" value="XM_013580588.1"/>
</dbReference>
<proteinExistence type="predicted"/>
<dbReference type="AlphaFoldDB" id="U6N0Y5"/>